<dbReference type="AlphaFoldDB" id="A0A6A0AC09"/>
<comment type="caution">
    <text evidence="2">The sequence shown here is derived from an EMBL/GenBank/DDBJ whole genome shotgun (WGS) entry which is preliminary data.</text>
</comment>
<proteinExistence type="predicted"/>
<feature type="region of interest" description="Disordered" evidence="1">
    <location>
        <begin position="1"/>
        <end position="25"/>
    </location>
</feature>
<keyword evidence="3" id="KW-1185">Reference proteome</keyword>
<evidence type="ECO:0000256" key="1">
    <source>
        <dbReference type="SAM" id="MobiDB-lite"/>
    </source>
</evidence>
<gene>
    <name evidence="2" type="ORF">HaLaN_28258</name>
</gene>
<dbReference type="Proteomes" id="UP000485058">
    <property type="component" value="Unassembled WGS sequence"/>
</dbReference>
<organism evidence="2 3">
    <name type="scientific">Haematococcus lacustris</name>
    <name type="common">Green alga</name>
    <name type="synonym">Haematococcus pluvialis</name>
    <dbReference type="NCBI Taxonomy" id="44745"/>
    <lineage>
        <taxon>Eukaryota</taxon>
        <taxon>Viridiplantae</taxon>
        <taxon>Chlorophyta</taxon>
        <taxon>core chlorophytes</taxon>
        <taxon>Chlorophyceae</taxon>
        <taxon>CS clade</taxon>
        <taxon>Chlamydomonadales</taxon>
        <taxon>Haematococcaceae</taxon>
        <taxon>Haematococcus</taxon>
    </lineage>
</organism>
<dbReference type="EMBL" id="BLLF01004422">
    <property type="protein sequence ID" value="GFH29574.1"/>
    <property type="molecule type" value="Genomic_DNA"/>
</dbReference>
<protein>
    <submittedName>
        <fullName evidence="2">Uncharacterized protein</fullName>
    </submittedName>
</protein>
<reference evidence="2 3" key="1">
    <citation type="submission" date="2020-02" db="EMBL/GenBank/DDBJ databases">
        <title>Draft genome sequence of Haematococcus lacustris strain NIES-144.</title>
        <authorList>
            <person name="Morimoto D."/>
            <person name="Nakagawa S."/>
            <person name="Yoshida T."/>
            <person name="Sawayama S."/>
        </authorList>
    </citation>
    <scope>NUCLEOTIDE SEQUENCE [LARGE SCALE GENOMIC DNA]</scope>
    <source>
        <strain evidence="2 3">NIES-144</strain>
    </source>
</reference>
<evidence type="ECO:0000313" key="3">
    <source>
        <dbReference type="Proteomes" id="UP000485058"/>
    </source>
</evidence>
<sequence>MEEPLEWPSSGSLGPTPSSWRSSGCPADKSAAVSVGAAAASSAAPQSAAGQACGDVRLVAASGRAGLFTLLRSDPASTKAKQTSTLNKKSKDTETRTMMALQCLVVCTA</sequence>
<evidence type="ECO:0000313" key="2">
    <source>
        <dbReference type="EMBL" id="GFH29574.1"/>
    </source>
</evidence>
<feature type="compositionally biased region" description="Low complexity" evidence="1">
    <location>
        <begin position="8"/>
        <end position="19"/>
    </location>
</feature>
<name>A0A6A0AC09_HAELA</name>
<accession>A0A6A0AC09</accession>